<proteinExistence type="predicted"/>
<keyword evidence="2" id="KW-1185">Reference proteome</keyword>
<gene>
    <name evidence="1" type="ORF">GCM10011320_24440</name>
</gene>
<evidence type="ECO:0000313" key="1">
    <source>
        <dbReference type="EMBL" id="GGJ16240.1"/>
    </source>
</evidence>
<organism evidence="1 2">
    <name type="scientific">Neoroseomonas lacus</name>
    <dbReference type="NCBI Taxonomy" id="287609"/>
    <lineage>
        <taxon>Bacteria</taxon>
        <taxon>Pseudomonadati</taxon>
        <taxon>Pseudomonadota</taxon>
        <taxon>Alphaproteobacteria</taxon>
        <taxon>Acetobacterales</taxon>
        <taxon>Acetobacteraceae</taxon>
        <taxon>Neoroseomonas</taxon>
    </lineage>
</organism>
<name>A0A917KJ68_9PROT</name>
<dbReference type="EMBL" id="BMKW01000005">
    <property type="protein sequence ID" value="GGJ16240.1"/>
    <property type="molecule type" value="Genomic_DNA"/>
</dbReference>
<dbReference type="Proteomes" id="UP000661507">
    <property type="component" value="Unassembled WGS sequence"/>
</dbReference>
<evidence type="ECO:0000313" key="2">
    <source>
        <dbReference type="Proteomes" id="UP000661507"/>
    </source>
</evidence>
<protein>
    <submittedName>
        <fullName evidence="1">Uncharacterized protein</fullName>
    </submittedName>
</protein>
<reference evidence="1" key="1">
    <citation type="journal article" date="2014" name="Int. J. Syst. Evol. Microbiol.">
        <title>Complete genome sequence of Corynebacterium casei LMG S-19264T (=DSM 44701T), isolated from a smear-ripened cheese.</title>
        <authorList>
            <consortium name="US DOE Joint Genome Institute (JGI-PGF)"/>
            <person name="Walter F."/>
            <person name="Albersmeier A."/>
            <person name="Kalinowski J."/>
            <person name="Ruckert C."/>
        </authorList>
    </citation>
    <scope>NUCLEOTIDE SEQUENCE</scope>
    <source>
        <strain evidence="1">CGMCC 1.3617</strain>
    </source>
</reference>
<reference evidence="1" key="2">
    <citation type="submission" date="2020-09" db="EMBL/GenBank/DDBJ databases">
        <authorList>
            <person name="Sun Q."/>
            <person name="Zhou Y."/>
        </authorList>
    </citation>
    <scope>NUCLEOTIDE SEQUENCE</scope>
    <source>
        <strain evidence="1">CGMCC 1.3617</strain>
    </source>
</reference>
<dbReference type="AlphaFoldDB" id="A0A917KJ68"/>
<accession>A0A917KJ68</accession>
<sequence length="89" mass="9466">MNPFDAWRFMTEAHTVMLRRSLALLAAEPHQAGPALMMMAVEKHIAFSEGVAAAGLAAVSGASPEVVMAAALRPARKQVRRNVRGKGLA</sequence>
<comment type="caution">
    <text evidence="1">The sequence shown here is derived from an EMBL/GenBank/DDBJ whole genome shotgun (WGS) entry which is preliminary data.</text>
</comment>